<name>A0AAU9UVE5_EUPED</name>
<dbReference type="EMBL" id="CAKOGL010000026">
    <property type="protein sequence ID" value="CAH2103405.1"/>
    <property type="molecule type" value="Genomic_DNA"/>
</dbReference>
<reference evidence="1" key="1">
    <citation type="submission" date="2022-03" db="EMBL/GenBank/DDBJ databases">
        <authorList>
            <person name="Tunstrom K."/>
        </authorList>
    </citation>
    <scope>NUCLEOTIDE SEQUENCE</scope>
</reference>
<dbReference type="AlphaFoldDB" id="A0AAU9UVE5"/>
<evidence type="ECO:0000313" key="2">
    <source>
        <dbReference type="Proteomes" id="UP001153954"/>
    </source>
</evidence>
<keyword evidence="2" id="KW-1185">Reference proteome</keyword>
<organism evidence="1 2">
    <name type="scientific">Euphydryas editha</name>
    <name type="common">Edith's checkerspot</name>
    <dbReference type="NCBI Taxonomy" id="104508"/>
    <lineage>
        <taxon>Eukaryota</taxon>
        <taxon>Metazoa</taxon>
        <taxon>Ecdysozoa</taxon>
        <taxon>Arthropoda</taxon>
        <taxon>Hexapoda</taxon>
        <taxon>Insecta</taxon>
        <taxon>Pterygota</taxon>
        <taxon>Neoptera</taxon>
        <taxon>Endopterygota</taxon>
        <taxon>Lepidoptera</taxon>
        <taxon>Glossata</taxon>
        <taxon>Ditrysia</taxon>
        <taxon>Papilionoidea</taxon>
        <taxon>Nymphalidae</taxon>
        <taxon>Nymphalinae</taxon>
        <taxon>Euphydryas</taxon>
    </lineage>
</organism>
<gene>
    <name evidence="1" type="ORF">EEDITHA_LOCUS17922</name>
</gene>
<dbReference type="Proteomes" id="UP001153954">
    <property type="component" value="Unassembled WGS sequence"/>
</dbReference>
<accession>A0AAU9UVE5</accession>
<sequence>MSSSKSICDAEACYYICGVFIKSGYTKHMCYLYLWDRYRADAQHYVQRLWPLSIVKSVGKQNVKSEPIAEPENILMPLLHIKLRSCL</sequence>
<protein>
    <submittedName>
        <fullName evidence="1">Uncharacterized protein</fullName>
    </submittedName>
</protein>
<comment type="caution">
    <text evidence="1">The sequence shown here is derived from an EMBL/GenBank/DDBJ whole genome shotgun (WGS) entry which is preliminary data.</text>
</comment>
<proteinExistence type="predicted"/>
<evidence type="ECO:0000313" key="1">
    <source>
        <dbReference type="EMBL" id="CAH2103405.1"/>
    </source>
</evidence>